<sequence>MGQGSSQKFFNTAVPGAETSYVHILLFPPPRDMALQVQALIKAFKENKCLPLSCSRSVHVTQEVNFKKDWKIVTIFVGGNDLCNYCTDQNNLSPKNYSHNLMLSLDMLYKEVRASCPCVINPAVNSLEEIKQINRKYQAEIEHLLSGNRYEGKEDFAVVLQPFLHNSFIPYIGEGEVDSSFFSVDCFHISERAHAEMAIALWNNMLDPVGRKQNYNNFTYDRSKIHCPSEANPFIFAKINSLPSPPVSTTSPAPTIPVPKCPSSMPVWV</sequence>
<gene>
    <name evidence="1" type="ORF">FQN60_015591</name>
</gene>
<protein>
    <recommendedName>
        <fullName evidence="3">Phospholipase B1, membrane-associated</fullName>
    </recommendedName>
</protein>
<dbReference type="InterPro" id="IPR038885">
    <property type="entry name" value="PLB1"/>
</dbReference>
<dbReference type="GO" id="GO:0004623">
    <property type="term" value="F:phospholipase A2 activity"/>
    <property type="evidence" value="ECO:0007669"/>
    <property type="project" value="TreeGrafter"/>
</dbReference>
<dbReference type="AlphaFoldDB" id="A0A5J5CQZ9"/>
<dbReference type="InterPro" id="IPR001087">
    <property type="entry name" value="GDSL"/>
</dbReference>
<proteinExistence type="predicted"/>
<dbReference type="Pfam" id="PF00657">
    <property type="entry name" value="Lipase_GDSL"/>
    <property type="match status" value="1"/>
</dbReference>
<dbReference type="InterPro" id="IPR036514">
    <property type="entry name" value="SGNH_hydro_sf"/>
</dbReference>
<evidence type="ECO:0008006" key="3">
    <source>
        <dbReference type="Google" id="ProtNLM"/>
    </source>
</evidence>
<dbReference type="EMBL" id="VOFY01000018">
    <property type="protein sequence ID" value="KAA8583045.1"/>
    <property type="molecule type" value="Genomic_DNA"/>
</dbReference>
<dbReference type="SUPFAM" id="SSF52266">
    <property type="entry name" value="SGNH hydrolase"/>
    <property type="match status" value="1"/>
</dbReference>
<name>A0A5J5CQZ9_9PERO</name>
<dbReference type="GO" id="GO:0050253">
    <property type="term" value="F:retinyl-palmitate esterase activity"/>
    <property type="evidence" value="ECO:0007669"/>
    <property type="project" value="TreeGrafter"/>
</dbReference>
<dbReference type="GO" id="GO:0004622">
    <property type="term" value="F:phosphatidylcholine lysophospholipase activity"/>
    <property type="evidence" value="ECO:0007669"/>
    <property type="project" value="TreeGrafter"/>
</dbReference>
<organism evidence="1 2">
    <name type="scientific">Etheostoma spectabile</name>
    <name type="common">orangethroat darter</name>
    <dbReference type="NCBI Taxonomy" id="54343"/>
    <lineage>
        <taxon>Eukaryota</taxon>
        <taxon>Metazoa</taxon>
        <taxon>Chordata</taxon>
        <taxon>Craniata</taxon>
        <taxon>Vertebrata</taxon>
        <taxon>Euteleostomi</taxon>
        <taxon>Actinopterygii</taxon>
        <taxon>Neopterygii</taxon>
        <taxon>Teleostei</taxon>
        <taxon>Neoteleostei</taxon>
        <taxon>Acanthomorphata</taxon>
        <taxon>Eupercaria</taxon>
        <taxon>Perciformes</taxon>
        <taxon>Percoidei</taxon>
        <taxon>Percidae</taxon>
        <taxon>Etheostomatinae</taxon>
        <taxon>Etheostoma</taxon>
    </lineage>
</organism>
<dbReference type="GO" id="GO:0031526">
    <property type="term" value="C:brush border membrane"/>
    <property type="evidence" value="ECO:0007669"/>
    <property type="project" value="TreeGrafter"/>
</dbReference>
<accession>A0A5J5CQZ9</accession>
<dbReference type="GO" id="GO:0006644">
    <property type="term" value="P:phospholipid metabolic process"/>
    <property type="evidence" value="ECO:0007669"/>
    <property type="project" value="TreeGrafter"/>
</dbReference>
<comment type="caution">
    <text evidence="1">The sequence shown here is derived from an EMBL/GenBank/DDBJ whole genome shotgun (WGS) entry which is preliminary data.</text>
</comment>
<keyword evidence="2" id="KW-1185">Reference proteome</keyword>
<dbReference type="Proteomes" id="UP000327493">
    <property type="component" value="Chromosome 18"/>
</dbReference>
<evidence type="ECO:0000313" key="1">
    <source>
        <dbReference type="EMBL" id="KAA8583045.1"/>
    </source>
</evidence>
<dbReference type="PANTHER" id="PTHR21325:SF52">
    <property type="entry name" value="PHOSPHOLIPASE B1, MEMBRANE-ASSOCIATED"/>
    <property type="match status" value="1"/>
</dbReference>
<reference evidence="1 2" key="1">
    <citation type="submission" date="2019-08" db="EMBL/GenBank/DDBJ databases">
        <title>A chromosome-level genome assembly, high-density linkage maps, and genome scans reveal the genomic architecture of hybrid incompatibilities underlying speciation via character displacement in darters (Percidae: Etheostominae).</title>
        <authorList>
            <person name="Moran R.L."/>
            <person name="Catchen J.M."/>
            <person name="Fuller R.C."/>
        </authorList>
    </citation>
    <scope>NUCLEOTIDE SEQUENCE [LARGE SCALE GENOMIC DNA]</scope>
    <source>
        <strain evidence="1">EspeVRDwgs_2016</strain>
        <tissue evidence="1">Muscle</tissue>
    </source>
</reference>
<dbReference type="PANTHER" id="PTHR21325">
    <property type="entry name" value="PHOSPHOLIPASE B, PLB1"/>
    <property type="match status" value="1"/>
</dbReference>
<dbReference type="Gene3D" id="3.40.50.1110">
    <property type="entry name" value="SGNH hydrolase"/>
    <property type="match status" value="1"/>
</dbReference>
<feature type="non-terminal residue" evidence="1">
    <location>
        <position position="269"/>
    </location>
</feature>
<evidence type="ECO:0000313" key="2">
    <source>
        <dbReference type="Proteomes" id="UP000327493"/>
    </source>
</evidence>